<dbReference type="eggNOG" id="ENOG5030TS1">
    <property type="taxonomic scope" value="Bacteria"/>
</dbReference>
<evidence type="ECO:0000313" key="2">
    <source>
        <dbReference type="Proteomes" id="UP000001492"/>
    </source>
</evidence>
<accession>E8RPR4</accession>
<reference evidence="2" key="1">
    <citation type="submission" date="2010-12" db="EMBL/GenBank/DDBJ databases">
        <title>Complete sequence of chromosome 1 of Asticcacaulis excentricus CB 48.</title>
        <authorList>
            <consortium name="US DOE Joint Genome Institute"/>
            <person name="Lucas S."/>
            <person name="Copeland A."/>
            <person name="Lapidus A."/>
            <person name="Cheng J.-F."/>
            <person name="Bruce D."/>
            <person name="Goodwin L."/>
            <person name="Pitluck S."/>
            <person name="Teshima H."/>
            <person name="Davenport K."/>
            <person name="Detter J.C."/>
            <person name="Han C."/>
            <person name="Tapia R."/>
            <person name="Land M."/>
            <person name="Hauser L."/>
            <person name="Jeffries C."/>
            <person name="Kyrpides N."/>
            <person name="Ivanova N."/>
            <person name="Ovchinnikova G."/>
            <person name="Brun Y.V."/>
            <person name="Woyke T."/>
        </authorList>
    </citation>
    <scope>NUCLEOTIDE SEQUENCE [LARGE SCALE GENOMIC DNA]</scope>
    <source>
        <strain evidence="2">ATCC 15261 / DSM 4724 / KCTC 12464 / NCIMB 9791 / VKM B-1370 / CB 48</strain>
    </source>
</reference>
<gene>
    <name evidence="1" type="ordered locus">Astex_0343</name>
</gene>
<organism evidence="1 2">
    <name type="scientific">Asticcacaulis excentricus (strain ATCC 15261 / DSM 4724 / KCTC 12464 / NCIMB 9791 / VKM B-1370 / CB 48)</name>
    <dbReference type="NCBI Taxonomy" id="573065"/>
    <lineage>
        <taxon>Bacteria</taxon>
        <taxon>Pseudomonadati</taxon>
        <taxon>Pseudomonadota</taxon>
        <taxon>Alphaproteobacteria</taxon>
        <taxon>Caulobacterales</taxon>
        <taxon>Caulobacteraceae</taxon>
        <taxon>Asticcacaulis</taxon>
    </lineage>
</organism>
<dbReference type="HOGENOM" id="CLU_114119_0_0_5"/>
<keyword evidence="2" id="KW-1185">Reference proteome</keyword>
<protein>
    <submittedName>
        <fullName evidence="1">Uncharacterized protein</fullName>
    </submittedName>
</protein>
<proteinExistence type="predicted"/>
<dbReference type="AlphaFoldDB" id="E8RPR4"/>
<dbReference type="Proteomes" id="UP000001492">
    <property type="component" value="Chromosome 1"/>
</dbReference>
<name>E8RPR4_ASTEC</name>
<evidence type="ECO:0000313" key="1">
    <source>
        <dbReference type="EMBL" id="ADU12041.1"/>
    </source>
</evidence>
<sequence length="200" mass="21229">MAIDPVLRTALSGPVAHPFKAVEVIHPYKTFRLLDGLGFLNIGGNVYVGHDPDIGGLSSLRFSEEGAGEEAPDFQFGIAAINETVAIALCQPSAQGSIVKAMWGAFDPATGLVVGAPYVQFVGRIDVPTRGVLMGDAVSFECVSGFDAFFEIDQGRRLSFAFHNSIFPGDVFLQYVVDVGISTPWGRAGTRPALTKAVLP</sequence>
<dbReference type="OrthoDB" id="7554791at2"/>
<dbReference type="STRING" id="573065.Astex_0343"/>
<dbReference type="KEGG" id="aex:Astex_0343"/>
<dbReference type="EMBL" id="CP002395">
    <property type="protein sequence ID" value="ADU12041.1"/>
    <property type="molecule type" value="Genomic_DNA"/>
</dbReference>
<dbReference type="RefSeq" id="WP_013477875.1">
    <property type="nucleotide sequence ID" value="NC_014816.1"/>
</dbReference>